<dbReference type="EMBL" id="CM034393">
    <property type="protein sequence ID" value="KAJ0179712.1"/>
    <property type="molecule type" value="Genomic_DNA"/>
</dbReference>
<name>A0ACC1D823_9NEOP</name>
<protein>
    <submittedName>
        <fullName evidence="1">Uncharacterized protein</fullName>
    </submittedName>
</protein>
<reference evidence="1 2" key="1">
    <citation type="journal article" date="2021" name="Front. Genet.">
        <title>Chromosome-Level Genome Assembly Reveals Significant Gene Expansion in the Toll and IMD Signaling Pathways of Dendrolimus kikuchii.</title>
        <authorList>
            <person name="Zhou J."/>
            <person name="Wu P."/>
            <person name="Xiong Z."/>
            <person name="Liu N."/>
            <person name="Zhao N."/>
            <person name="Ji M."/>
            <person name="Qiu Y."/>
            <person name="Yang B."/>
        </authorList>
    </citation>
    <scope>NUCLEOTIDE SEQUENCE [LARGE SCALE GENOMIC DNA]</scope>
    <source>
        <strain evidence="1">Ann1</strain>
    </source>
</reference>
<evidence type="ECO:0000313" key="1">
    <source>
        <dbReference type="EMBL" id="KAJ0179712.1"/>
    </source>
</evidence>
<evidence type="ECO:0000313" key="2">
    <source>
        <dbReference type="Proteomes" id="UP000824533"/>
    </source>
</evidence>
<accession>A0ACC1D823</accession>
<keyword evidence="2" id="KW-1185">Reference proteome</keyword>
<proteinExistence type="predicted"/>
<dbReference type="Proteomes" id="UP000824533">
    <property type="component" value="Linkage Group LG07"/>
</dbReference>
<gene>
    <name evidence="1" type="ORF">K1T71_004303</name>
</gene>
<sequence length="1582" mass="181939">MGVPKFFRYTSERYPCLNELVKQYQIPDFDNMYLDMNGIIHNCSHPDDSNPHFRITEEKIFKDIFHYLSMLFQIIKPKKLFFMAIDGVAPRAKMNQQRGRRFRSAREAEQLEEKAKAKGEKLPTEKRFDSNCITPGTVFMARLHEQLRYFIKHKMSTDPLWSKVKVILSGHETPGEGEHKIMDYIRWARSQPNYDPNTRHCLYGLDADLIMLGMCTHEPHFALLREEVKFGRSTQRATSPEETNFYLLHLSLLREYLEQEFIMLKDSLPFPYDIEKIVDDWVLMGFLVGNDFIPNLPNMHISNDALPLLYKTYMTVLPTLNGYINEAGDLNLERFEIFMQELAKIDKEKFQDTYADLKYFEAKTGRRPNANERKEYKPNNDETFDVNIEDIKANKPDDELQALINATHDMMMDDLDDDEEYEETSDEEANIEMEFKLHKKDYYINKLDYSKVTDEVLADQAEGYVRAIQWNLFYYYKGCPSWCWYYPHHYAPYMSDIKGFKDLKIEFELGEPFKPFEQLLAVLPAASKQLLPAPFHDLMTDEDSPIVHYYPIHFETDLNGKRNDWEAVVLIPFIDETNLLSAMAPCYQRLTEEEHRRNTHGPMLVYNWTSQSQGTVQAPEYFPPITDCHAKEAKVWRSELEVPKGQLKRGMLPNAKRNMLFPGFPTMRHLKYKTALKKGKVKVFDLQSKNDNMIVELLYEENESLKATGDSLEKVAHKYLGKIIWVGWPHLTRAKVISVSNEKMRLHHLDQDNNNEDGLPSYSTEPNNGNLHKQWKMEKSTIVEHNLNRLGIELGDVTTIIHAVSLKGFKYLVKGDSKIAQEPEWYTIPCGYAHQAVVKDVSTYILDEPNRFSTAMEAYPPGDHVFLLTQGPHYGCLATVVDSDGIKSGRIRVQVKERPEPTPECAYVSVAPYKSAGHAAAACGISAQMLSRITGTVFVAPGERNNRSTDDLNRINVGLNLKFNKKNLQVSGYTRRCTVTNSWLYSQRCIDLVKSYEEEFPELFDSLAQHLNRDVFFESDLWPNAMGAKKAEDIANWLKSQPHSSASRTECGSEALEPEEMKALANDIDKQMFEIKTREKKVTLQVKWNLLYKPELHEGNIQPDPKADFKIYDRVVSVGRNITAPFGATGTITAIYKPPNANTVRLSDKLNAEPTYQVMFDEPFPGATTEEFFDQPRFYRMLPTNMLNISFGRKLRKNISNAMGEQDSFGYSNNTPNVLRREDGHHSAFACYSPPVDKKSPQIDNRNIIPNTVTSNGQPQDNATHLLRSLLKISETKTDFTEQNKNMPETNQNWRSRNDNNTQISPQRMQQQNWRKENATFNPRPPQQQMYSNEWTNSSYKAVPPPAIPPYPTFGQPFPGTSQMPFPFQNPHFQQRNFFQNNQRPPYVQSQAQAPHIQPLQTQPPQIQTQQPHIQPPQTQPPHPQQPQAQPPNLQPLQAQPPQVQPLQAQPPQSQLQGNFPKHLPSVYAKNISLVPSWVKGPSLQSVANTNQPPIPYPQQNSSDRINNPFVPLQVQTSQRKAQNTSGTSLRRESNDIAAPKAILQKPEPTEPAVTQQQQSTSSKNIKKKKPRIAANLPFQID</sequence>
<comment type="caution">
    <text evidence="1">The sequence shown here is derived from an EMBL/GenBank/DDBJ whole genome shotgun (WGS) entry which is preliminary data.</text>
</comment>
<organism evidence="1 2">
    <name type="scientific">Dendrolimus kikuchii</name>
    <dbReference type="NCBI Taxonomy" id="765133"/>
    <lineage>
        <taxon>Eukaryota</taxon>
        <taxon>Metazoa</taxon>
        <taxon>Ecdysozoa</taxon>
        <taxon>Arthropoda</taxon>
        <taxon>Hexapoda</taxon>
        <taxon>Insecta</taxon>
        <taxon>Pterygota</taxon>
        <taxon>Neoptera</taxon>
        <taxon>Endopterygota</taxon>
        <taxon>Lepidoptera</taxon>
        <taxon>Glossata</taxon>
        <taxon>Ditrysia</taxon>
        <taxon>Bombycoidea</taxon>
        <taxon>Lasiocampidae</taxon>
        <taxon>Dendrolimus</taxon>
    </lineage>
</organism>